<proteinExistence type="predicted"/>
<dbReference type="EMBL" id="FNJI01000043">
    <property type="protein sequence ID" value="SDP74861.1"/>
    <property type="molecule type" value="Genomic_DNA"/>
</dbReference>
<protein>
    <submittedName>
        <fullName evidence="1">Uncharacterized protein</fullName>
    </submittedName>
</protein>
<accession>A0A1H0V8Y7</accession>
<name>A0A1H0V8Y7_9BACT</name>
<sequence length="84" mass="10206">MLIKWRISFLLIFIDDASNIKCFPHQCKYWLMVPSQVLRLRTYLTILQRNVKYLNLKFPLVRFHSCNQNNIEPKSNKITVEHRE</sequence>
<dbReference type="Proteomes" id="UP000199073">
    <property type="component" value="Unassembled WGS sequence"/>
</dbReference>
<evidence type="ECO:0000313" key="1">
    <source>
        <dbReference type="EMBL" id="SDP74861.1"/>
    </source>
</evidence>
<organism evidence="1 2">
    <name type="scientific">Desulforhopalus singaporensis</name>
    <dbReference type="NCBI Taxonomy" id="91360"/>
    <lineage>
        <taxon>Bacteria</taxon>
        <taxon>Pseudomonadati</taxon>
        <taxon>Thermodesulfobacteriota</taxon>
        <taxon>Desulfobulbia</taxon>
        <taxon>Desulfobulbales</taxon>
        <taxon>Desulfocapsaceae</taxon>
        <taxon>Desulforhopalus</taxon>
    </lineage>
</organism>
<reference evidence="1 2" key="1">
    <citation type="submission" date="2016-10" db="EMBL/GenBank/DDBJ databases">
        <authorList>
            <person name="de Groot N.N."/>
        </authorList>
    </citation>
    <scope>NUCLEOTIDE SEQUENCE [LARGE SCALE GENOMIC DNA]</scope>
    <source>
        <strain evidence="1 2">DSM 12130</strain>
    </source>
</reference>
<dbReference type="AlphaFoldDB" id="A0A1H0V8Y7"/>
<gene>
    <name evidence="1" type="ORF">SAMN05660330_03936</name>
</gene>
<keyword evidence="2" id="KW-1185">Reference proteome</keyword>
<evidence type="ECO:0000313" key="2">
    <source>
        <dbReference type="Proteomes" id="UP000199073"/>
    </source>
</evidence>